<sequence length="201" mass="21697">MVSSRAVLTPPLPPKRLLAAALIALATLAAQAAPQAGADDPVMQLLAERKAAAKEPASLVQSMRDTASDLVMSAMNFLGVPYRRGGNTESTGFDCSGFTRHIFENSIGLVLPRRADEQAALSSLLQIKRDELKPGDLVFFNTMRRTFSHVGIYVGDDKFIHSPRAGGAVRIEDMSDSYWARRFTGARRAEPAAVAVTANPR</sequence>
<dbReference type="Pfam" id="PF00877">
    <property type="entry name" value="NLPC_P60"/>
    <property type="match status" value="1"/>
</dbReference>
<evidence type="ECO:0000259" key="6">
    <source>
        <dbReference type="PROSITE" id="PS51935"/>
    </source>
</evidence>
<evidence type="ECO:0000313" key="7">
    <source>
        <dbReference type="EMBL" id="NRF69923.1"/>
    </source>
</evidence>
<dbReference type="Proteomes" id="UP000737171">
    <property type="component" value="Unassembled WGS sequence"/>
</dbReference>
<reference evidence="7 8" key="1">
    <citation type="submission" date="2020-05" db="EMBL/GenBank/DDBJ databases">
        <title>Aquincola sp. isolate from soil.</title>
        <authorList>
            <person name="Han J."/>
            <person name="Kim D.-U."/>
        </authorList>
    </citation>
    <scope>NUCLEOTIDE SEQUENCE [LARGE SCALE GENOMIC DNA]</scope>
    <source>
        <strain evidence="7 8">S2</strain>
    </source>
</reference>
<accession>A0ABX2EMT5</accession>
<keyword evidence="5" id="KW-0732">Signal</keyword>
<feature type="signal peptide" evidence="5">
    <location>
        <begin position="1"/>
        <end position="32"/>
    </location>
</feature>
<evidence type="ECO:0000313" key="8">
    <source>
        <dbReference type="Proteomes" id="UP000737171"/>
    </source>
</evidence>
<organism evidence="7 8">
    <name type="scientific">Pseudaquabacterium terrae</name>
    <dbReference type="NCBI Taxonomy" id="2732868"/>
    <lineage>
        <taxon>Bacteria</taxon>
        <taxon>Pseudomonadati</taxon>
        <taxon>Pseudomonadota</taxon>
        <taxon>Betaproteobacteria</taxon>
        <taxon>Burkholderiales</taxon>
        <taxon>Sphaerotilaceae</taxon>
        <taxon>Pseudaquabacterium</taxon>
    </lineage>
</organism>
<gene>
    <name evidence="7" type="ORF">HLB44_23230</name>
</gene>
<keyword evidence="4" id="KW-0788">Thiol protease</keyword>
<protein>
    <submittedName>
        <fullName evidence="7">C40 family peptidase</fullName>
    </submittedName>
</protein>
<keyword evidence="8" id="KW-1185">Reference proteome</keyword>
<dbReference type="Gene3D" id="3.90.1720.10">
    <property type="entry name" value="endopeptidase domain like (from Nostoc punctiforme)"/>
    <property type="match status" value="1"/>
</dbReference>
<feature type="chain" id="PRO_5046836467" evidence="5">
    <location>
        <begin position="33"/>
        <end position="201"/>
    </location>
</feature>
<evidence type="ECO:0000256" key="3">
    <source>
        <dbReference type="ARBA" id="ARBA00022801"/>
    </source>
</evidence>
<keyword evidence="3" id="KW-0378">Hydrolase</keyword>
<comment type="similarity">
    <text evidence="1">Belongs to the peptidase C40 family.</text>
</comment>
<feature type="domain" description="NlpC/P60" evidence="6">
    <location>
        <begin position="64"/>
        <end position="190"/>
    </location>
</feature>
<proteinExistence type="inferred from homology"/>
<dbReference type="PANTHER" id="PTHR47053">
    <property type="entry name" value="MUREIN DD-ENDOPEPTIDASE MEPH-RELATED"/>
    <property type="match status" value="1"/>
</dbReference>
<dbReference type="PANTHER" id="PTHR47053:SF1">
    <property type="entry name" value="MUREIN DD-ENDOPEPTIDASE MEPH-RELATED"/>
    <property type="match status" value="1"/>
</dbReference>
<dbReference type="PROSITE" id="PS51935">
    <property type="entry name" value="NLPC_P60"/>
    <property type="match status" value="1"/>
</dbReference>
<evidence type="ECO:0000256" key="5">
    <source>
        <dbReference type="SAM" id="SignalP"/>
    </source>
</evidence>
<evidence type="ECO:0000256" key="2">
    <source>
        <dbReference type="ARBA" id="ARBA00022670"/>
    </source>
</evidence>
<comment type="caution">
    <text evidence="7">The sequence shown here is derived from an EMBL/GenBank/DDBJ whole genome shotgun (WGS) entry which is preliminary data.</text>
</comment>
<dbReference type="InterPro" id="IPR051202">
    <property type="entry name" value="Peptidase_C40"/>
</dbReference>
<name>A0ABX2EMT5_9BURK</name>
<dbReference type="SUPFAM" id="SSF54001">
    <property type="entry name" value="Cysteine proteinases"/>
    <property type="match status" value="1"/>
</dbReference>
<evidence type="ECO:0000256" key="4">
    <source>
        <dbReference type="ARBA" id="ARBA00022807"/>
    </source>
</evidence>
<dbReference type="InterPro" id="IPR000064">
    <property type="entry name" value="NLP_P60_dom"/>
</dbReference>
<dbReference type="InterPro" id="IPR038765">
    <property type="entry name" value="Papain-like_cys_pep_sf"/>
</dbReference>
<keyword evidence="2" id="KW-0645">Protease</keyword>
<dbReference type="EMBL" id="JABRWJ010000007">
    <property type="protein sequence ID" value="NRF69923.1"/>
    <property type="molecule type" value="Genomic_DNA"/>
</dbReference>
<evidence type="ECO:0000256" key="1">
    <source>
        <dbReference type="ARBA" id="ARBA00007074"/>
    </source>
</evidence>